<dbReference type="STRING" id="1130080.SAMN04488113_12726"/>
<dbReference type="AlphaFoldDB" id="A0A1H6U462"/>
<evidence type="ECO:0000313" key="7">
    <source>
        <dbReference type="Proteomes" id="UP000198564"/>
    </source>
</evidence>
<keyword evidence="2" id="KW-0732">Signal</keyword>
<dbReference type="Gene3D" id="1.10.530.10">
    <property type="match status" value="1"/>
</dbReference>
<feature type="region of interest" description="Disordered" evidence="3">
    <location>
        <begin position="78"/>
        <end position="112"/>
    </location>
</feature>
<dbReference type="CDD" id="cd16891">
    <property type="entry name" value="CwlT-like"/>
    <property type="match status" value="1"/>
</dbReference>
<dbReference type="InterPro" id="IPR016047">
    <property type="entry name" value="M23ase_b-sheet_dom"/>
</dbReference>
<keyword evidence="7" id="KW-1185">Reference proteome</keyword>
<accession>A0A1H6U462</accession>
<dbReference type="CDD" id="cd12797">
    <property type="entry name" value="M23_peptidase"/>
    <property type="match status" value="1"/>
</dbReference>
<name>A0A1H6U462_9LACT</name>
<organism evidence="6 7">
    <name type="scientific">Alkalibacterium gilvum</name>
    <dbReference type="NCBI Taxonomy" id="1130080"/>
    <lineage>
        <taxon>Bacteria</taxon>
        <taxon>Bacillati</taxon>
        <taxon>Bacillota</taxon>
        <taxon>Bacilli</taxon>
        <taxon>Lactobacillales</taxon>
        <taxon>Carnobacteriaceae</taxon>
        <taxon>Alkalibacterium</taxon>
    </lineage>
</organism>
<dbReference type="Gene3D" id="2.70.70.10">
    <property type="entry name" value="Glucose Permease (Domain IIA)"/>
    <property type="match status" value="1"/>
</dbReference>
<dbReference type="Pfam" id="PF13702">
    <property type="entry name" value="Lysozyme_like"/>
    <property type="match status" value="1"/>
</dbReference>
<feature type="compositionally biased region" description="Polar residues" evidence="3">
    <location>
        <begin position="20"/>
        <end position="31"/>
    </location>
</feature>
<evidence type="ECO:0000313" key="6">
    <source>
        <dbReference type="EMBL" id="SEI87103.1"/>
    </source>
</evidence>
<dbReference type="InterPro" id="IPR050570">
    <property type="entry name" value="Cell_wall_metabolism_enzyme"/>
</dbReference>
<gene>
    <name evidence="6" type="ORF">SAMN04488113_12726</name>
</gene>
<evidence type="ECO:0000256" key="3">
    <source>
        <dbReference type="SAM" id="MobiDB-lite"/>
    </source>
</evidence>
<dbReference type="InterPro" id="IPR011055">
    <property type="entry name" value="Dup_hybrid_motif"/>
</dbReference>
<dbReference type="Proteomes" id="UP000198564">
    <property type="component" value="Unassembled WGS sequence"/>
</dbReference>
<dbReference type="FunFam" id="2.70.70.10:FF:000006">
    <property type="entry name" value="M23 family peptidase"/>
    <property type="match status" value="1"/>
</dbReference>
<evidence type="ECO:0000259" key="5">
    <source>
        <dbReference type="Pfam" id="PF13702"/>
    </source>
</evidence>
<dbReference type="PANTHER" id="PTHR21666:SF289">
    <property type="entry name" value="L-ALA--D-GLU ENDOPEPTIDASE"/>
    <property type="match status" value="1"/>
</dbReference>
<feature type="compositionally biased region" description="Basic and acidic residues" evidence="3">
    <location>
        <begin position="1"/>
        <end position="19"/>
    </location>
</feature>
<feature type="domain" description="M23ase beta-sheet core" evidence="4">
    <location>
        <begin position="677"/>
        <end position="771"/>
    </location>
</feature>
<feature type="region of interest" description="Disordered" evidence="3">
    <location>
        <begin position="1"/>
        <end position="36"/>
    </location>
</feature>
<dbReference type="SUPFAM" id="SSF51261">
    <property type="entry name" value="Duplicated hybrid motif"/>
    <property type="match status" value="1"/>
</dbReference>
<dbReference type="SUPFAM" id="SSF53955">
    <property type="entry name" value="Lysozyme-like"/>
    <property type="match status" value="1"/>
</dbReference>
<proteinExistence type="predicted"/>
<evidence type="ECO:0000259" key="4">
    <source>
        <dbReference type="Pfam" id="PF01551"/>
    </source>
</evidence>
<dbReference type="PANTHER" id="PTHR21666">
    <property type="entry name" value="PEPTIDASE-RELATED"/>
    <property type="match status" value="1"/>
</dbReference>
<dbReference type="EMBL" id="FNYW01000027">
    <property type="protein sequence ID" value="SEI87103.1"/>
    <property type="molecule type" value="Genomic_DNA"/>
</dbReference>
<feature type="domain" description="CwlT-like lysozyme" evidence="5">
    <location>
        <begin position="485"/>
        <end position="614"/>
    </location>
</feature>
<protein>
    <submittedName>
        <fullName evidence="6">Peptidase family M23</fullName>
    </submittedName>
</protein>
<evidence type="ECO:0000256" key="1">
    <source>
        <dbReference type="ARBA" id="ARBA00004241"/>
    </source>
</evidence>
<dbReference type="OrthoDB" id="9805070at2"/>
<evidence type="ECO:0000256" key="2">
    <source>
        <dbReference type="ARBA" id="ARBA00022729"/>
    </source>
</evidence>
<comment type="subcellular location">
    <subcellularLocation>
        <location evidence="1">Cell surface</location>
    </subcellularLocation>
</comment>
<dbReference type="GO" id="GO:0004222">
    <property type="term" value="F:metalloendopeptidase activity"/>
    <property type="evidence" value="ECO:0007669"/>
    <property type="project" value="TreeGrafter"/>
</dbReference>
<dbReference type="GO" id="GO:0009986">
    <property type="term" value="C:cell surface"/>
    <property type="evidence" value="ECO:0007669"/>
    <property type="project" value="UniProtKB-SubCell"/>
</dbReference>
<feature type="compositionally biased region" description="Basic and acidic residues" evidence="3">
    <location>
        <begin position="78"/>
        <end position="89"/>
    </location>
</feature>
<dbReference type="InterPro" id="IPR047194">
    <property type="entry name" value="CwlT-like_lysozyme"/>
</dbReference>
<dbReference type="InterPro" id="IPR023346">
    <property type="entry name" value="Lysozyme-like_dom_sf"/>
</dbReference>
<feature type="compositionally biased region" description="Polar residues" evidence="3">
    <location>
        <begin position="100"/>
        <end position="112"/>
    </location>
</feature>
<dbReference type="Pfam" id="PF01551">
    <property type="entry name" value="Peptidase_M23"/>
    <property type="match status" value="1"/>
</dbReference>
<sequence>MTKHNEQTGRLLNRNDKRGSQSVTQALTRTYPNDREYDVKIASKQIQSPNETLKSIRGHFNGRTEGLVLNKTKLDTKRLTRNSQTKDLDPTLAGNRVRTQEQTKQTASTTSNNLSLKAQQTYHYKLERGTLTPKPNKQTVSGQIELKRVTPILLKELPLKSSQPFSTNKTKTLYTIKQTRSLSTRRFKRLRDSSSIPINHAPLRFKRAALDKAKLKVLRHNRSPLTLKQTDLKRLKTQYNSQPIHLRRLKEGVINKTVVVPASLHVGDKEKGNSQGIILDRLTNTLVHDHLEDLDTGYQAVYAANRKRKRLVRATQSVKQFVQSSQRSRSLVTGATRTSQLQAQSLAAGAMESTNPVMDTASTATGRALSHAKTTKEILKKGKGFVRQKQAIKGRNVVRNRHRLTKMKGISKGTVSVLQTGGLSLKKAVYFALSTIQQGLAAKGLAIGGLVLGGLMIFGLAVAGTGNAFEMQEEEQRSYASAGLSERVLQWQETVEKELEAYDLLQYTDLILVLIQLESQGVLPDVMQSSESLGLPPNTIQDPKKSIQAGVAHFKRGVDEMKRHDVDLKTLIQAYNFGNAFIPYVADNGKAWEQSLSEEFSDLNAQKLGWASFGDKDYVSKAMQYLTINDNQDVELKESDLSFDLEGQHLVFPVPNFKAVSSSYGWRTHPITKERAFHTGTDIPAPAGIPVLASANGVVTEAGRKGTYGNAVVIDHGSNVQTLYGHNSSLTVQAGETVTAGQMIARVGNTGRSTGPHLHFEVRHNGQYTNPLHWFK</sequence>
<reference evidence="7" key="1">
    <citation type="submission" date="2016-10" db="EMBL/GenBank/DDBJ databases">
        <authorList>
            <person name="Varghese N."/>
            <person name="Submissions S."/>
        </authorList>
    </citation>
    <scope>NUCLEOTIDE SEQUENCE [LARGE SCALE GENOMIC DNA]</scope>
    <source>
        <strain evidence="7">DSM 25751</strain>
    </source>
</reference>